<dbReference type="PROSITE" id="PS00211">
    <property type="entry name" value="ABC_TRANSPORTER_1"/>
    <property type="match status" value="1"/>
</dbReference>
<reference evidence="11" key="1">
    <citation type="journal article" date="2019" name="Int. J. Syst. Evol. Microbiol.">
        <title>The Global Catalogue of Microorganisms (GCM) 10K type strain sequencing project: providing services to taxonomists for standard genome sequencing and annotation.</title>
        <authorList>
            <consortium name="The Broad Institute Genomics Platform"/>
            <consortium name="The Broad Institute Genome Sequencing Center for Infectious Disease"/>
            <person name="Wu L."/>
            <person name="Ma J."/>
        </authorList>
    </citation>
    <scope>NUCLEOTIDE SEQUENCE [LARGE SCALE GENOMIC DNA]</scope>
    <source>
        <strain evidence="11">JCM 19015</strain>
    </source>
</reference>
<evidence type="ECO:0000256" key="8">
    <source>
        <dbReference type="SAM" id="SignalP"/>
    </source>
</evidence>
<dbReference type="Gene3D" id="3.40.50.1820">
    <property type="entry name" value="alpha/beta hydrolase"/>
    <property type="match status" value="1"/>
</dbReference>
<keyword evidence="4 10" id="KW-0378">Hydrolase</keyword>
<dbReference type="InterPro" id="IPR000073">
    <property type="entry name" value="AB_hydrolase_1"/>
</dbReference>
<evidence type="ECO:0000256" key="4">
    <source>
        <dbReference type="ARBA" id="ARBA00022801"/>
    </source>
</evidence>
<evidence type="ECO:0000256" key="1">
    <source>
        <dbReference type="ARBA" id="ARBA00005417"/>
    </source>
</evidence>
<dbReference type="InterPro" id="IPR003439">
    <property type="entry name" value="ABC_transporter-like_ATP-bd"/>
</dbReference>
<dbReference type="InterPro" id="IPR008979">
    <property type="entry name" value="Galactose-bd-like_sf"/>
</dbReference>
<sequence>MARRRSRTGVLRVVAVVAAILVALTAMIAAPAAAGTAAASPPRSRFVEVPDVPGGTGTIRIDTDLYLPARTPAPAVLLAHGFGQHKRSLAPEAERLQAEGYVVLAYSARGFGRSTGRIGLDSLDGEVPDARALVDVLARTPQVERQSGDPVVGVVGGSYGGALALMLGATDRRIDAVVAGITWNDLAQALDPVSYGWIRGDGQPQRLFKEAWAARLFGSGARDSADPCSRFTARLCALYERLVAGGSLTDADLALLRNSSPSSVLDDMTAPTLLLQGLQDSLFSLGQADANRRQLRRAGVTVQVDWFDGGHDGDGVAGTERATDEFLATTLQQQAYPGQRFRYAVPAAATSFAEQHTLSRYPGTRGRVRPARVPLEGAEQTVVNPPGGQPASVTSLPGISADSDVGRAASELLAPRNPAGQAARFVSAPLGAAVVLAGSSFVRVRVTPVTRTAQDVVLFGQLTARTGSASRALPGGVAPIRVRVPADGATVNVVLPSTTWRFAQGDRVVLTLRTTDGQFAGSTTPAAFRISAASPILLPRITTAATAASVSAPGRAVTDRILVLLAIVLVLLLAAVVAGLVRRGRARRAEATGARPGDDGEPAPPLRVQGVRKRFRSGFVAVDDVSFTVERGQVVGLLGENGAGKTTTMRMILGLTRPDSGAIEAFGAPVAPGSPVLRRIGCFVEGPGFLPHLSGRANLRLFWAATGRPRRDAHLEEVLAIADLGPAIRRRVGGYSQGMRQRLAIAQAMLGLPDLLVLDEPTNGLDPPQIVALRGVLRRYAEGGRSVVVSSHLLGEVERTCTHLVVLSHGRVVAAGGVGEVVGSAEQLMLTVNDPTGAVAVLRRLPVDAVELTVEDTVRVRPGEVRTGAVLAALLDAGVEVAELRREQRLEDAFLDLVGAQEPAP</sequence>
<dbReference type="SMART" id="SM00382">
    <property type="entry name" value="AAA"/>
    <property type="match status" value="1"/>
</dbReference>
<feature type="region of interest" description="Disordered" evidence="6">
    <location>
        <begin position="587"/>
        <end position="606"/>
    </location>
</feature>
<dbReference type="PANTHER" id="PTHR43335">
    <property type="entry name" value="ABC TRANSPORTER, ATP-BINDING PROTEIN"/>
    <property type="match status" value="1"/>
</dbReference>
<gene>
    <name evidence="10" type="ORF">GCM10025783_18410</name>
</gene>
<keyword evidence="7" id="KW-1133">Transmembrane helix</keyword>
<evidence type="ECO:0000256" key="6">
    <source>
        <dbReference type="SAM" id="MobiDB-lite"/>
    </source>
</evidence>
<keyword evidence="7" id="KW-0812">Transmembrane</keyword>
<dbReference type="RefSeq" id="WP_345480841.1">
    <property type="nucleotide sequence ID" value="NZ_BAABLP010000003.1"/>
</dbReference>
<evidence type="ECO:0000256" key="5">
    <source>
        <dbReference type="ARBA" id="ARBA00022840"/>
    </source>
</evidence>
<dbReference type="PROSITE" id="PS50893">
    <property type="entry name" value="ABC_TRANSPORTER_2"/>
    <property type="match status" value="1"/>
</dbReference>
<keyword evidence="3" id="KW-0547">Nucleotide-binding</keyword>
<dbReference type="GO" id="GO:0016787">
    <property type="term" value="F:hydrolase activity"/>
    <property type="evidence" value="ECO:0007669"/>
    <property type="project" value="UniProtKB-KW"/>
</dbReference>
<feature type="domain" description="ABC transporter" evidence="9">
    <location>
        <begin position="606"/>
        <end position="834"/>
    </location>
</feature>
<evidence type="ECO:0000259" key="9">
    <source>
        <dbReference type="PROSITE" id="PS50893"/>
    </source>
</evidence>
<dbReference type="InterPro" id="IPR027417">
    <property type="entry name" value="P-loop_NTPase"/>
</dbReference>
<proteinExistence type="inferred from homology"/>
<comment type="caution">
    <text evidence="10">The sequence shown here is derived from an EMBL/GenBank/DDBJ whole genome shotgun (WGS) entry which is preliminary data.</text>
</comment>
<dbReference type="SUPFAM" id="SSF52540">
    <property type="entry name" value="P-loop containing nucleoside triphosphate hydrolases"/>
    <property type="match status" value="1"/>
</dbReference>
<evidence type="ECO:0000256" key="7">
    <source>
        <dbReference type="SAM" id="Phobius"/>
    </source>
</evidence>
<feature type="signal peptide" evidence="8">
    <location>
        <begin position="1"/>
        <end position="34"/>
    </location>
</feature>
<dbReference type="InterPro" id="IPR003593">
    <property type="entry name" value="AAA+_ATPase"/>
</dbReference>
<keyword evidence="11" id="KW-1185">Reference proteome</keyword>
<dbReference type="SUPFAM" id="SSF53474">
    <property type="entry name" value="alpha/beta-Hydrolases"/>
    <property type="match status" value="1"/>
</dbReference>
<dbReference type="SUPFAM" id="SSF49785">
    <property type="entry name" value="Galactose-binding domain-like"/>
    <property type="match status" value="1"/>
</dbReference>
<feature type="chain" id="PRO_5047129111" evidence="8">
    <location>
        <begin position="35"/>
        <end position="905"/>
    </location>
</feature>
<protein>
    <submittedName>
        <fullName evidence="10">Alpha/beta fold hydrolase</fullName>
    </submittedName>
</protein>
<comment type="similarity">
    <text evidence="1">Belongs to the ABC transporter superfamily.</text>
</comment>
<dbReference type="Proteomes" id="UP001500121">
    <property type="component" value="Unassembled WGS sequence"/>
</dbReference>
<name>A0ABP8Z509_9MICO</name>
<dbReference type="InterPro" id="IPR013736">
    <property type="entry name" value="Xaa-Pro_dipept_C"/>
</dbReference>
<keyword evidence="8" id="KW-0732">Signal</keyword>
<evidence type="ECO:0000313" key="11">
    <source>
        <dbReference type="Proteomes" id="UP001500121"/>
    </source>
</evidence>
<evidence type="ECO:0000256" key="2">
    <source>
        <dbReference type="ARBA" id="ARBA00022448"/>
    </source>
</evidence>
<feature type="transmembrane region" description="Helical" evidence="7">
    <location>
        <begin position="561"/>
        <end position="581"/>
    </location>
</feature>
<dbReference type="PRINTS" id="PR00111">
    <property type="entry name" value="ABHYDROLASE"/>
</dbReference>
<evidence type="ECO:0000313" key="10">
    <source>
        <dbReference type="EMBL" id="GAA4746684.1"/>
    </source>
</evidence>
<dbReference type="PANTHER" id="PTHR43335:SF4">
    <property type="entry name" value="ABC TRANSPORTER, ATP-BINDING PROTEIN"/>
    <property type="match status" value="1"/>
</dbReference>
<dbReference type="SMART" id="SM00939">
    <property type="entry name" value="PepX_C"/>
    <property type="match status" value="1"/>
</dbReference>
<dbReference type="InterPro" id="IPR017871">
    <property type="entry name" value="ABC_transporter-like_CS"/>
</dbReference>
<organism evidence="10 11">
    <name type="scientific">Amnibacterium soli</name>
    <dbReference type="NCBI Taxonomy" id="1282736"/>
    <lineage>
        <taxon>Bacteria</taxon>
        <taxon>Bacillati</taxon>
        <taxon>Actinomycetota</taxon>
        <taxon>Actinomycetes</taxon>
        <taxon>Micrococcales</taxon>
        <taxon>Microbacteriaceae</taxon>
        <taxon>Amnibacterium</taxon>
    </lineage>
</organism>
<keyword evidence="5" id="KW-0067">ATP-binding</keyword>
<dbReference type="Pfam" id="PF02129">
    <property type="entry name" value="Peptidase_S15"/>
    <property type="match status" value="1"/>
</dbReference>
<dbReference type="Gene3D" id="3.40.50.300">
    <property type="entry name" value="P-loop containing nucleotide triphosphate hydrolases"/>
    <property type="match status" value="1"/>
</dbReference>
<dbReference type="InterPro" id="IPR000383">
    <property type="entry name" value="Xaa-Pro-like_dom"/>
</dbReference>
<evidence type="ECO:0000256" key="3">
    <source>
        <dbReference type="ARBA" id="ARBA00022741"/>
    </source>
</evidence>
<keyword evidence="7" id="KW-0472">Membrane</keyword>
<dbReference type="EMBL" id="BAABLP010000003">
    <property type="protein sequence ID" value="GAA4746684.1"/>
    <property type="molecule type" value="Genomic_DNA"/>
</dbReference>
<dbReference type="InterPro" id="IPR029058">
    <property type="entry name" value="AB_hydrolase_fold"/>
</dbReference>
<keyword evidence="2" id="KW-0813">Transport</keyword>
<accession>A0ABP8Z509</accession>
<dbReference type="Pfam" id="PF00005">
    <property type="entry name" value="ABC_tran"/>
    <property type="match status" value="1"/>
</dbReference>